<dbReference type="Proteomes" id="UP000001072">
    <property type="component" value="Unassembled WGS sequence"/>
</dbReference>
<feature type="compositionally biased region" description="Acidic residues" evidence="2">
    <location>
        <begin position="219"/>
        <end position="233"/>
    </location>
</feature>
<feature type="region of interest" description="Disordered" evidence="2">
    <location>
        <begin position="211"/>
        <end position="271"/>
    </location>
</feature>
<evidence type="ECO:0000313" key="3">
    <source>
        <dbReference type="EMBL" id="EGG04568.1"/>
    </source>
</evidence>
<evidence type="ECO:0000256" key="1">
    <source>
        <dbReference type="SAM" id="Coils"/>
    </source>
</evidence>
<accession>F4RSB6</accession>
<feature type="region of interest" description="Disordered" evidence="2">
    <location>
        <begin position="1"/>
        <end position="72"/>
    </location>
</feature>
<feature type="compositionally biased region" description="Low complexity" evidence="2">
    <location>
        <begin position="1"/>
        <end position="12"/>
    </location>
</feature>
<dbReference type="EMBL" id="GL883117">
    <property type="protein sequence ID" value="EGG04568.1"/>
    <property type="molecule type" value="Genomic_DNA"/>
</dbReference>
<dbReference type="VEuPathDB" id="FungiDB:MELLADRAFT_56596"/>
<dbReference type="RefSeq" id="XP_007412007.1">
    <property type="nucleotide sequence ID" value="XM_007411945.1"/>
</dbReference>
<evidence type="ECO:0000313" key="4">
    <source>
        <dbReference type="Proteomes" id="UP000001072"/>
    </source>
</evidence>
<dbReference type="AlphaFoldDB" id="F4RSB6"/>
<dbReference type="InParanoid" id="F4RSB6"/>
<sequence length="507" mass="55864">MRNSPKSSPKPSQNGNRRPRQTKAQIAADLALSGHVVGSRPTPAAVKRSRLAAKKRAEKEASVTSIKRSTSDSPPFDLVDYKTILAYLAKPNVLNSLFGGGSQTKVTGLPMSPKTLLNTLAIKLNNNYNERYNSTDMHLTGRTLLLRLRRYKGKYQSAKSLSLKTGAGLEPKHHARGIHSMEALLESMCPCYPEMDALFRDKGNVNPFGILDSGLGSQDGDDSAMDSDGDLTDGLDPGPDVQSALDRADRKKYVPLSPTPEAPSLERTLGTPEALNNHYRSFLDLENDINSLPPTPKGQNDPKDNIPSPVLQPIHSSADIGHVVTSTSHAKPSGKRAKRAGKYDLTAEERALDSSSEDEPDALPVTKTQATARSANRTVRAPLSRRGLDPLPSIDPSNVHVKDHKNALASAIQQANDAKMEVFAKAQQSREQIDQARIKVDKAHIQADLEDRKSTLSWTKERYFLDREEQREMDSKRLAQETRKERKAFCERLVLEGKTPQELEAYL</sequence>
<gene>
    <name evidence="3" type="ORF">MELLADRAFT_56596</name>
</gene>
<feature type="region of interest" description="Disordered" evidence="2">
    <location>
        <begin position="287"/>
        <end position="397"/>
    </location>
</feature>
<dbReference type="HOGENOM" id="CLU_537564_0_0_1"/>
<dbReference type="OrthoDB" id="2507214at2759"/>
<dbReference type="PANTHER" id="PTHR33246:SF51">
    <property type="entry name" value="MYB_SANT-LIKE DOMAIN-CONTAINING PROTEIN"/>
    <property type="match status" value="1"/>
</dbReference>
<dbReference type="GeneID" id="18929049"/>
<evidence type="ECO:0000256" key="2">
    <source>
        <dbReference type="SAM" id="MobiDB-lite"/>
    </source>
</evidence>
<proteinExistence type="predicted"/>
<feature type="coiled-coil region" evidence="1">
    <location>
        <begin position="401"/>
        <end position="485"/>
    </location>
</feature>
<organism evidence="4">
    <name type="scientific">Melampsora larici-populina (strain 98AG31 / pathotype 3-4-7)</name>
    <name type="common">Poplar leaf rust fungus</name>
    <dbReference type="NCBI Taxonomy" id="747676"/>
    <lineage>
        <taxon>Eukaryota</taxon>
        <taxon>Fungi</taxon>
        <taxon>Dikarya</taxon>
        <taxon>Basidiomycota</taxon>
        <taxon>Pucciniomycotina</taxon>
        <taxon>Pucciniomycetes</taxon>
        <taxon>Pucciniales</taxon>
        <taxon>Melampsoraceae</taxon>
        <taxon>Melampsora</taxon>
    </lineage>
</organism>
<dbReference type="PANTHER" id="PTHR33246">
    <property type="entry name" value="CCHC-TYPE DOMAIN-CONTAINING PROTEIN"/>
    <property type="match status" value="1"/>
</dbReference>
<name>F4RSB6_MELLP</name>
<reference evidence="4" key="1">
    <citation type="journal article" date="2011" name="Proc. Natl. Acad. Sci. U.S.A.">
        <title>Obligate biotrophy features unraveled by the genomic analysis of rust fungi.</title>
        <authorList>
            <person name="Duplessis S."/>
            <person name="Cuomo C.A."/>
            <person name="Lin Y.-C."/>
            <person name="Aerts A."/>
            <person name="Tisserant E."/>
            <person name="Veneault-Fourrey C."/>
            <person name="Joly D.L."/>
            <person name="Hacquard S."/>
            <person name="Amselem J."/>
            <person name="Cantarel B.L."/>
            <person name="Chiu R."/>
            <person name="Coutinho P.M."/>
            <person name="Feau N."/>
            <person name="Field M."/>
            <person name="Frey P."/>
            <person name="Gelhaye E."/>
            <person name="Goldberg J."/>
            <person name="Grabherr M.G."/>
            <person name="Kodira C.D."/>
            <person name="Kohler A."/>
            <person name="Kuees U."/>
            <person name="Lindquist E.A."/>
            <person name="Lucas S.M."/>
            <person name="Mago R."/>
            <person name="Mauceli E."/>
            <person name="Morin E."/>
            <person name="Murat C."/>
            <person name="Pangilinan J.L."/>
            <person name="Park R."/>
            <person name="Pearson M."/>
            <person name="Quesneville H."/>
            <person name="Rouhier N."/>
            <person name="Sakthikumar S."/>
            <person name="Salamov A.A."/>
            <person name="Schmutz J."/>
            <person name="Selles B."/>
            <person name="Shapiro H."/>
            <person name="Tanguay P."/>
            <person name="Tuskan G.A."/>
            <person name="Henrissat B."/>
            <person name="Van de Peer Y."/>
            <person name="Rouze P."/>
            <person name="Ellis J.G."/>
            <person name="Dodds P.N."/>
            <person name="Schein J.E."/>
            <person name="Zhong S."/>
            <person name="Hamelin R.C."/>
            <person name="Grigoriev I.V."/>
            <person name="Szabo L.J."/>
            <person name="Martin F."/>
        </authorList>
    </citation>
    <scope>NUCLEOTIDE SEQUENCE [LARGE SCALE GENOMIC DNA]</scope>
    <source>
        <strain evidence="4">98AG31 / pathotype 3-4-7</strain>
    </source>
</reference>
<protein>
    <submittedName>
        <fullName evidence="3">Uncharacterized protein</fullName>
    </submittedName>
</protein>
<keyword evidence="1" id="KW-0175">Coiled coil</keyword>
<feature type="compositionally biased region" description="Basic and acidic residues" evidence="2">
    <location>
        <begin position="341"/>
        <end position="352"/>
    </location>
</feature>
<keyword evidence="4" id="KW-1185">Reference proteome</keyword>
<dbReference type="KEGG" id="mlr:MELLADRAFT_56596"/>
<feature type="compositionally biased region" description="Polar residues" evidence="2">
    <location>
        <begin position="366"/>
        <end position="377"/>
    </location>
</feature>